<dbReference type="PANTHER" id="PTHR32251">
    <property type="entry name" value="3-OXO-5-ALPHA-STEROID 4-DEHYDROGENASE"/>
    <property type="match status" value="1"/>
</dbReference>
<dbReference type="PROSITE" id="PS50244">
    <property type="entry name" value="S5A_REDUCTASE"/>
    <property type="match status" value="1"/>
</dbReference>
<dbReference type="RefSeq" id="WP_206559872.1">
    <property type="nucleotide sequence ID" value="NZ_JAFKCZ010000005.1"/>
</dbReference>
<protein>
    <submittedName>
        <fullName evidence="2">DUF1295 domain-containing protein</fullName>
    </submittedName>
</protein>
<name>A0A939DEI1_9GAMM</name>
<evidence type="ECO:0000313" key="2">
    <source>
        <dbReference type="EMBL" id="MBN7796421.1"/>
    </source>
</evidence>
<reference evidence="2" key="1">
    <citation type="submission" date="2021-02" db="EMBL/GenBank/DDBJ databases">
        <title>PHA producing bacteria isolated from coastal sediment in Guangdong, Shenzhen.</title>
        <authorList>
            <person name="Zheng W."/>
            <person name="Yu S."/>
            <person name="Huang Y."/>
        </authorList>
    </citation>
    <scope>NUCLEOTIDE SEQUENCE</scope>
    <source>
        <strain evidence="2">TN14-10</strain>
    </source>
</reference>
<dbReference type="EMBL" id="JAFKCZ010000005">
    <property type="protein sequence ID" value="MBN7796421.1"/>
    <property type="molecule type" value="Genomic_DNA"/>
</dbReference>
<dbReference type="AlphaFoldDB" id="A0A939DEI1"/>
<keyword evidence="1" id="KW-0812">Transmembrane</keyword>
<organism evidence="2 3">
    <name type="scientific">Parahaliea mediterranea</name>
    <dbReference type="NCBI Taxonomy" id="651086"/>
    <lineage>
        <taxon>Bacteria</taxon>
        <taxon>Pseudomonadati</taxon>
        <taxon>Pseudomonadota</taxon>
        <taxon>Gammaproteobacteria</taxon>
        <taxon>Cellvibrionales</taxon>
        <taxon>Halieaceae</taxon>
        <taxon>Parahaliea</taxon>
    </lineage>
</organism>
<feature type="transmembrane region" description="Helical" evidence="1">
    <location>
        <begin position="90"/>
        <end position="112"/>
    </location>
</feature>
<dbReference type="PANTHER" id="PTHR32251:SF17">
    <property type="entry name" value="STEROID 5-ALPHA REDUCTASE C-TERMINAL DOMAIN-CONTAINING PROTEIN"/>
    <property type="match status" value="1"/>
</dbReference>
<comment type="caution">
    <text evidence="2">The sequence shown here is derived from an EMBL/GenBank/DDBJ whole genome shotgun (WGS) entry which is preliminary data.</text>
</comment>
<dbReference type="Proteomes" id="UP000664303">
    <property type="component" value="Unassembled WGS sequence"/>
</dbReference>
<accession>A0A939DEI1</accession>
<dbReference type="GO" id="GO:0016020">
    <property type="term" value="C:membrane"/>
    <property type="evidence" value="ECO:0007669"/>
    <property type="project" value="TreeGrafter"/>
</dbReference>
<feature type="transmembrane region" description="Helical" evidence="1">
    <location>
        <begin position="215"/>
        <end position="233"/>
    </location>
</feature>
<gene>
    <name evidence="2" type="ORF">JYP50_07455</name>
</gene>
<feature type="transmembrane region" description="Helical" evidence="1">
    <location>
        <begin position="133"/>
        <end position="157"/>
    </location>
</feature>
<dbReference type="Gene3D" id="1.20.120.1630">
    <property type="match status" value="1"/>
</dbReference>
<evidence type="ECO:0000256" key="1">
    <source>
        <dbReference type="SAM" id="Phobius"/>
    </source>
</evidence>
<evidence type="ECO:0000313" key="3">
    <source>
        <dbReference type="Proteomes" id="UP000664303"/>
    </source>
</evidence>
<keyword evidence="1" id="KW-1133">Transmembrane helix</keyword>
<dbReference type="InterPro" id="IPR010721">
    <property type="entry name" value="UstE-like"/>
</dbReference>
<dbReference type="Pfam" id="PF06966">
    <property type="entry name" value="DUF1295"/>
    <property type="match status" value="1"/>
</dbReference>
<keyword evidence="3" id="KW-1185">Reference proteome</keyword>
<feature type="transmembrane region" description="Helical" evidence="1">
    <location>
        <begin position="65"/>
        <end position="84"/>
    </location>
</feature>
<feature type="transmembrane region" description="Helical" evidence="1">
    <location>
        <begin position="35"/>
        <end position="58"/>
    </location>
</feature>
<sequence>MKPSSVRSLIAITIALLVAGLLAWAGSSHGTKVGGISVFVLCAMLAFAIQWLAFIPAYLYQTEHFYDLVGTMTYLTLMGCALWLVDNIGIRSMLLALLIGIWATRLGSFLFIRVSKDGSDCRFDHIKPYFLRFLTAWTLQGLWVFITASSALAAISSDNDVPLGAWGIAGLCVWLSGFAIEVVSDFQKRQFRAALKGERGFIQSGLWSYSRHPNYFGEIVLWIGISMIALPALSGWQYATLISPVFVALLIIRISGINLLEASADKRWGGVPEYENYKASTPVLVPRLRKPR</sequence>
<keyword evidence="1" id="KW-0472">Membrane</keyword>
<proteinExistence type="predicted"/>
<feature type="transmembrane region" description="Helical" evidence="1">
    <location>
        <begin position="239"/>
        <end position="260"/>
    </location>
</feature>
<feature type="transmembrane region" description="Helical" evidence="1">
    <location>
        <begin position="163"/>
        <end position="183"/>
    </location>
</feature>